<reference evidence="5" key="1">
    <citation type="journal article" date="2008" name="Protist">
        <title>The toxic dinoflagellate Karenia brevis encodes novel type I-like polyketide synthases containing discrete catalytic domains.</title>
        <authorList>
            <person name="Monroe E.A."/>
            <person name="Van Dolah F.M."/>
        </authorList>
    </citation>
    <scope>NUCLEOTIDE SEQUENCE</scope>
</reference>
<dbReference type="GO" id="GO:0004312">
    <property type="term" value="F:fatty acid synthase activity"/>
    <property type="evidence" value="ECO:0007669"/>
    <property type="project" value="TreeGrafter"/>
</dbReference>
<dbReference type="AlphaFoldDB" id="A7KH55"/>
<dbReference type="Pfam" id="PF02801">
    <property type="entry name" value="Ketoacyl-synt_C"/>
    <property type="match status" value="1"/>
</dbReference>
<dbReference type="InterPro" id="IPR016039">
    <property type="entry name" value="Thiolase-like"/>
</dbReference>
<sequence>MELAVGMIVEVSGLAGDVKPVPGMEGAIAPMNLNGAKAQLIEYDKDSGKWIAGTFGGALIAVAEKHLAPASSDDMDGIDFVMGPKSDPTVVGEQLSDALADKGFATVKIVVSEADTAAMLEATKLLEDDEQFGRLAVEFEPGYLGRGAGAKVLHLDPQSESVPRVVADSPLKVMDNNFSAVSSMLAPYSNEKLGFDIYSRTSMLLRMPIGDHEEEKYPPAEVDEAEAESYLHLMYRRQLTVLQFVGPEGGSMKLLPKRAGGVEYSVKADPNTMVLISSSLYDYSYEPLGASLTLQTFFLQAPAVWEVGEVQGDVASLSAARSGPPAPKDPQISVMSMYCRYGGGVNGREHYWAAAGKAGIDGATEVPTQRWDNSVYFDPDMTRGGTYTKHGTFGIDGVDMFDCKFFDISPAEARGMAPTQRQVMEVSYMALAGAGFDKKQLQRKSENIGHFVGIDKDDWLQMAPTLNEESGGSFGAAGAADAITANRFSFSLNLKGASMQIDTACSSGLVCIHVSKLHLRMQEWDPMPASIVNGLNLMLHPGAYIGCSAANMLSHEGRCFTFNATADGYERGELCGAIAFKQKPFDDEAFNCLAGTQANQDGRSASLTAPNGPAQERCLQAVLRESGMSPSEIDIFECHGTGTSLGDPIEIGSFRKVMSITERKDPLYIASSKSNICHGEGGAGVAGFFKCCMQTQHCESSPNLHLKILNPHLDLDGFPCQPLTETNTCREMAAYCGVSSFGFGGTNAHGEAWAPNTATTRGGVNEKDPTRAFQMKLMAAPPADITINGDEIEDWETTGMDPRAEPGDEYMVRVGTDGVVEWEKYDADLPDSYGDEFFIQGTFNDWSSSETPMERHSSIPGLWEGRITLGSSGAEEFQVIGDSDPELVYSPKTEKSTSKAAAIKGPATSGKEFSWLVRGSPGDVFLVEFFLQDETKSISWRLDE</sequence>
<keyword evidence="3" id="KW-0808">Transferase</keyword>
<dbReference type="PANTHER" id="PTHR43775:SF37">
    <property type="entry name" value="SI:DKEY-61P9.11"/>
    <property type="match status" value="1"/>
</dbReference>
<proteinExistence type="evidence at transcript level"/>
<dbReference type="CDD" id="cd00833">
    <property type="entry name" value="PKS"/>
    <property type="match status" value="1"/>
</dbReference>
<dbReference type="InterPro" id="IPR014031">
    <property type="entry name" value="Ketoacyl_synth_C"/>
</dbReference>
<dbReference type="InterPro" id="IPR030834">
    <property type="entry name" value="PKS_assoc_dom"/>
</dbReference>
<dbReference type="InterPro" id="IPR020841">
    <property type="entry name" value="PKS_Beta-ketoAc_synthase_dom"/>
</dbReference>
<dbReference type="GO" id="GO:0006633">
    <property type="term" value="P:fatty acid biosynthetic process"/>
    <property type="evidence" value="ECO:0007669"/>
    <property type="project" value="TreeGrafter"/>
</dbReference>
<evidence type="ECO:0000313" key="5">
    <source>
        <dbReference type="EMBL" id="ABQ85797.1"/>
    </source>
</evidence>
<accession>A7KH55</accession>
<dbReference type="Pfam" id="PF00109">
    <property type="entry name" value="ketoacyl-synt"/>
    <property type="match status" value="1"/>
</dbReference>
<dbReference type="SUPFAM" id="SSF53901">
    <property type="entry name" value="Thiolase-like"/>
    <property type="match status" value="1"/>
</dbReference>
<dbReference type="NCBIfam" id="TIGR04556">
    <property type="entry name" value="PKS_assoc"/>
    <property type="match status" value="1"/>
</dbReference>
<evidence type="ECO:0000256" key="3">
    <source>
        <dbReference type="RuleBase" id="RU003694"/>
    </source>
</evidence>
<dbReference type="PANTHER" id="PTHR43775">
    <property type="entry name" value="FATTY ACID SYNTHASE"/>
    <property type="match status" value="1"/>
</dbReference>
<dbReference type="EMBL" id="EF410007">
    <property type="protein sequence ID" value="ABQ85797.1"/>
    <property type="molecule type" value="mRNA"/>
</dbReference>
<dbReference type="PROSITE" id="PS52004">
    <property type="entry name" value="KS3_2"/>
    <property type="match status" value="1"/>
</dbReference>
<evidence type="ECO:0000259" key="4">
    <source>
        <dbReference type="PROSITE" id="PS52004"/>
    </source>
</evidence>
<organism evidence="5">
    <name type="scientific">Karenia brevis</name>
    <name type="common">Red tide dinoflagellate</name>
    <name type="synonym">Gymnodinium breve</name>
    <dbReference type="NCBI Taxonomy" id="156230"/>
    <lineage>
        <taxon>Eukaryota</taxon>
        <taxon>Sar</taxon>
        <taxon>Alveolata</taxon>
        <taxon>Dinophyceae</taxon>
        <taxon>Gymnodiniales</taxon>
        <taxon>Kareniaceae</taxon>
        <taxon>Karenia</taxon>
    </lineage>
</organism>
<feature type="domain" description="Ketosynthase family 3 (KS3)" evidence="4">
    <location>
        <begin position="329"/>
        <end position="754"/>
    </location>
</feature>
<keyword evidence="1" id="KW-0596">Phosphopantetheine</keyword>
<dbReference type="Gene3D" id="3.40.47.10">
    <property type="match status" value="1"/>
</dbReference>
<evidence type="ECO:0000256" key="1">
    <source>
        <dbReference type="ARBA" id="ARBA00022450"/>
    </source>
</evidence>
<dbReference type="InterPro" id="IPR050091">
    <property type="entry name" value="PKS_NRPS_Biosynth_Enz"/>
</dbReference>
<dbReference type="SMART" id="SM00825">
    <property type="entry name" value="PKS_KS"/>
    <property type="match status" value="1"/>
</dbReference>
<evidence type="ECO:0000256" key="2">
    <source>
        <dbReference type="ARBA" id="ARBA00022553"/>
    </source>
</evidence>
<keyword evidence="2" id="KW-0597">Phosphoprotein</keyword>
<comment type="similarity">
    <text evidence="3">Belongs to the thiolase-like superfamily. Beta-ketoacyl-ACP synthases family.</text>
</comment>
<dbReference type="InterPro" id="IPR014030">
    <property type="entry name" value="Ketoacyl_synth_N"/>
</dbReference>
<name>A7KH55_KARBR</name>
<protein>
    <submittedName>
        <fullName evidence="5">Type I polyketide synthase-like protein KB2006</fullName>
    </submittedName>
</protein>